<sequence length="112" mass="11949">MNLLFRLLINTVAILATAWLIPGIRISSFTTALIAALVLGILNTILKPILELLALPVNFLTFGLFSWAISAFVLWVASLLVPGFVVQGFLSALAGGIVLAFIASLLQSLVKK</sequence>
<protein>
    <recommendedName>
        <fullName evidence="4">Phage holin family protein</fullName>
    </recommendedName>
</protein>
<keyword evidence="1" id="KW-1133">Transmembrane helix</keyword>
<gene>
    <name evidence="2" type="ORF">A3A77_02140</name>
</gene>
<accession>A0A1G1VFQ7</accession>
<keyword evidence="1" id="KW-0472">Membrane</keyword>
<organism evidence="2 3">
    <name type="scientific">Candidatus Blackburnbacteria bacterium RIFCSPLOWO2_01_FULL_40_20</name>
    <dbReference type="NCBI Taxonomy" id="1797519"/>
    <lineage>
        <taxon>Bacteria</taxon>
        <taxon>Candidatus Blackburniibacteriota</taxon>
    </lineage>
</organism>
<evidence type="ECO:0000313" key="2">
    <source>
        <dbReference type="EMBL" id="OGY14254.1"/>
    </source>
</evidence>
<dbReference type="EMBL" id="MHCC01000001">
    <property type="protein sequence ID" value="OGY14254.1"/>
    <property type="molecule type" value="Genomic_DNA"/>
</dbReference>
<dbReference type="AlphaFoldDB" id="A0A1G1VFQ7"/>
<proteinExistence type="predicted"/>
<dbReference type="PANTHER" id="PTHR37309">
    <property type="entry name" value="SLR0284 PROTEIN"/>
    <property type="match status" value="1"/>
</dbReference>
<evidence type="ECO:0008006" key="4">
    <source>
        <dbReference type="Google" id="ProtNLM"/>
    </source>
</evidence>
<feature type="transmembrane region" description="Helical" evidence="1">
    <location>
        <begin position="84"/>
        <end position="106"/>
    </location>
</feature>
<comment type="caution">
    <text evidence="2">The sequence shown here is derived from an EMBL/GenBank/DDBJ whole genome shotgun (WGS) entry which is preliminary data.</text>
</comment>
<name>A0A1G1VFQ7_9BACT</name>
<dbReference type="PANTHER" id="PTHR37309:SF1">
    <property type="entry name" value="SLR0284 PROTEIN"/>
    <property type="match status" value="1"/>
</dbReference>
<feature type="transmembrane region" description="Helical" evidence="1">
    <location>
        <begin position="57"/>
        <end position="78"/>
    </location>
</feature>
<reference evidence="2 3" key="1">
    <citation type="journal article" date="2016" name="Nat. Commun.">
        <title>Thousands of microbial genomes shed light on interconnected biogeochemical processes in an aquifer system.</title>
        <authorList>
            <person name="Anantharaman K."/>
            <person name="Brown C.T."/>
            <person name="Hug L.A."/>
            <person name="Sharon I."/>
            <person name="Castelle C.J."/>
            <person name="Probst A.J."/>
            <person name="Thomas B.C."/>
            <person name="Singh A."/>
            <person name="Wilkins M.J."/>
            <person name="Karaoz U."/>
            <person name="Brodie E.L."/>
            <person name="Williams K.H."/>
            <person name="Hubbard S.S."/>
            <person name="Banfield J.F."/>
        </authorList>
    </citation>
    <scope>NUCLEOTIDE SEQUENCE [LARGE SCALE GENOMIC DNA]</scope>
</reference>
<feature type="transmembrane region" description="Helical" evidence="1">
    <location>
        <begin position="7"/>
        <end position="26"/>
    </location>
</feature>
<dbReference type="Pfam" id="PF04020">
    <property type="entry name" value="Phage_holin_4_2"/>
    <property type="match status" value="1"/>
</dbReference>
<keyword evidence="1" id="KW-0812">Transmembrane</keyword>
<dbReference type="InterPro" id="IPR007165">
    <property type="entry name" value="Phage_holin_4_2"/>
</dbReference>
<evidence type="ECO:0000313" key="3">
    <source>
        <dbReference type="Proteomes" id="UP000178659"/>
    </source>
</evidence>
<evidence type="ECO:0000256" key="1">
    <source>
        <dbReference type="SAM" id="Phobius"/>
    </source>
</evidence>
<feature type="transmembrane region" description="Helical" evidence="1">
    <location>
        <begin position="32"/>
        <end position="50"/>
    </location>
</feature>
<dbReference type="Proteomes" id="UP000178659">
    <property type="component" value="Unassembled WGS sequence"/>
</dbReference>